<dbReference type="PRINTS" id="PR00132">
    <property type="entry name" value="GLHYDRLASE2"/>
</dbReference>
<dbReference type="EC" id="3.2.1.23" evidence="3 8"/>
<dbReference type="GO" id="GO:0005990">
    <property type="term" value="P:lactose catabolic process"/>
    <property type="evidence" value="ECO:0007669"/>
    <property type="project" value="TreeGrafter"/>
</dbReference>
<evidence type="ECO:0000256" key="7">
    <source>
        <dbReference type="ARBA" id="ARBA00032230"/>
    </source>
</evidence>
<sequence length="1011" mass="113311">MLHSGKDAARAVVPFSDTSPDWENPAVTGRNRLPARAYFFHYDTPDDARSRDRTRSRGFIALSGDWRFRLFDHPGRVPASFATDANDDWDIVSVPHLWQLDGYGRLQYTDEGYPFPVDPPLVPSNDPTGVYQRIVHLGDSPSGDRRILRFDGVESYAEIYWNGAYVGTTKGSRLAAEFDVTDHARPGDNLLAVKVLQFSDGTYIEDQDMWWASGIFRDCYLTSRPAAHLDDFFVRTHRHDDDSASVTLSAHAHDARSILWQIRDGDTLVAEADVIDGEDVAVTIRDAHFWNPEEPVLYDMTIIVHGDDGAVGYVPHRLGLAELTIEGGLMRLNGAYFTMHGVNRHDHDDRRGRAVDIARMERDLHLMKQHNINAVRTAHYPNDPRFYELCDEIGLLVLAETDLESHGFANIGQIERLTDDPDWQTAYVDRIERHVLAQRNHVSIVMWSLGNESGFGRNIGAMYERCKELDPTRPVHYEEDRNAEVVDVVSTMYSRVQQMNDFGEHPHPKPRIICEYGHAMGNGPGGLSEYQQVFDRWPHIQGHFVWEWADHGLRAETAEGERYYTYGGDHGDYPNNGNFCIDGLVFPWQEPSPGLLEYKQVICPVLVAHVDDTIVVTNRRWFTDLSDVVLTVETLSDGTPTSSTTLRPGALVPGDTWRTPFLPVSVAGRETRLVVRAYSTTARSWSEPMRELGRWDFPVHGSAWASSPTADTSPATASTVGTDLEVTTSRGDALRFDLLTGELERWTRDGAPVVVGPPRIGFWKPLIDNHHQENEALWEPRLVAHMQTSTRSVSWGEDDGVVTMSSSGTIAPPSLAYGMRVEMHWNIHGDGTVDLRVAGEPYGDYRDLVPRIGLSFDVPNDARNIEWYGRGPGENYPDSKTANTVGRWRSDVSAMFTRYVVPQDCGNHEDVRWLSATTDAGAGVSVSARDSAGLFSFSAWPYSAAAIDAAQHQTDLTEADRITINVDHAVLGLGSNSWGSEVLDRYRVRFQEFDFAVRIAAVTSADTRGDR</sequence>
<keyword evidence="5 8" id="KW-0378">Hydrolase</keyword>
<feature type="domain" description="Beta galactosidase small chain/" evidence="9">
    <location>
        <begin position="725"/>
        <end position="1000"/>
    </location>
</feature>
<dbReference type="Gene3D" id="2.60.40.10">
    <property type="entry name" value="Immunoglobulins"/>
    <property type="match status" value="2"/>
</dbReference>
<dbReference type="RefSeq" id="WP_338085089.1">
    <property type="nucleotide sequence ID" value="NZ_JACGXP010000002.1"/>
</dbReference>
<dbReference type="GO" id="GO:0030246">
    <property type="term" value="F:carbohydrate binding"/>
    <property type="evidence" value="ECO:0007669"/>
    <property type="project" value="InterPro"/>
</dbReference>
<accession>A0AAW3T5I8</accession>
<evidence type="ECO:0000256" key="8">
    <source>
        <dbReference type="RuleBase" id="RU361154"/>
    </source>
</evidence>
<dbReference type="InterPro" id="IPR013783">
    <property type="entry name" value="Ig-like_fold"/>
</dbReference>
<dbReference type="Gene3D" id="3.20.20.80">
    <property type="entry name" value="Glycosidases"/>
    <property type="match status" value="1"/>
</dbReference>
<dbReference type="PANTHER" id="PTHR46323:SF2">
    <property type="entry name" value="BETA-GALACTOSIDASE"/>
    <property type="match status" value="1"/>
</dbReference>
<dbReference type="InterPro" id="IPR014718">
    <property type="entry name" value="GH-type_carb-bd"/>
</dbReference>
<dbReference type="InterPro" id="IPR011013">
    <property type="entry name" value="Gal_mutarotase_sf_dom"/>
</dbReference>
<evidence type="ECO:0000259" key="9">
    <source>
        <dbReference type="SMART" id="SM01038"/>
    </source>
</evidence>
<dbReference type="InterPro" id="IPR008979">
    <property type="entry name" value="Galactose-bd-like_sf"/>
</dbReference>
<dbReference type="Pfam" id="PF16353">
    <property type="entry name" value="LacZ_4"/>
    <property type="match status" value="1"/>
</dbReference>
<evidence type="ECO:0000313" key="11">
    <source>
        <dbReference type="Proteomes" id="UP000590225"/>
    </source>
</evidence>
<comment type="caution">
    <text evidence="10">The sequence shown here is derived from an EMBL/GenBank/DDBJ whole genome shotgun (WGS) entry which is preliminary data.</text>
</comment>
<evidence type="ECO:0000256" key="4">
    <source>
        <dbReference type="ARBA" id="ARBA00013303"/>
    </source>
</evidence>
<dbReference type="InterPro" id="IPR023232">
    <property type="entry name" value="Glyco_hydro_2_AS"/>
</dbReference>
<comment type="similarity">
    <text evidence="2 8">Belongs to the glycosyl hydrolase 2 family.</text>
</comment>
<dbReference type="InterPro" id="IPR006104">
    <property type="entry name" value="Glyco_hydro_2_N"/>
</dbReference>
<proteinExistence type="inferred from homology"/>
<dbReference type="InterPro" id="IPR023230">
    <property type="entry name" value="Glyco_hydro_2_CS"/>
</dbReference>
<dbReference type="SMART" id="SM01038">
    <property type="entry name" value="Bgal_small_N"/>
    <property type="match status" value="1"/>
</dbReference>
<dbReference type="PROSITE" id="PS00719">
    <property type="entry name" value="GLYCOSYL_HYDROL_F2_1"/>
    <property type="match status" value="1"/>
</dbReference>
<dbReference type="Gene3D" id="2.60.120.260">
    <property type="entry name" value="Galactose-binding domain-like"/>
    <property type="match status" value="1"/>
</dbReference>
<name>A0AAW3T5I8_9MICO</name>
<dbReference type="Gene3D" id="2.70.98.10">
    <property type="match status" value="1"/>
</dbReference>
<dbReference type="PANTHER" id="PTHR46323">
    <property type="entry name" value="BETA-GALACTOSIDASE"/>
    <property type="match status" value="1"/>
</dbReference>
<dbReference type="InterPro" id="IPR032312">
    <property type="entry name" value="LacZ_4"/>
</dbReference>
<evidence type="ECO:0000313" key="10">
    <source>
        <dbReference type="EMBL" id="MBA8990506.1"/>
    </source>
</evidence>
<dbReference type="InterPro" id="IPR006101">
    <property type="entry name" value="Glyco_hydro_2"/>
</dbReference>
<dbReference type="AlphaFoldDB" id="A0AAW3T5I8"/>
<dbReference type="Proteomes" id="UP000590225">
    <property type="component" value="Unassembled WGS sequence"/>
</dbReference>
<dbReference type="InterPro" id="IPR036156">
    <property type="entry name" value="Beta-gal/glucu_dom_sf"/>
</dbReference>
<organism evidence="10 11">
    <name type="scientific">Curtobacterium pusillum</name>
    <dbReference type="NCBI Taxonomy" id="69373"/>
    <lineage>
        <taxon>Bacteria</taxon>
        <taxon>Bacillati</taxon>
        <taxon>Actinomycetota</taxon>
        <taxon>Actinomycetes</taxon>
        <taxon>Micrococcales</taxon>
        <taxon>Microbacteriaceae</taxon>
        <taxon>Curtobacterium</taxon>
    </lineage>
</organism>
<evidence type="ECO:0000256" key="5">
    <source>
        <dbReference type="ARBA" id="ARBA00022801"/>
    </source>
</evidence>
<comment type="catalytic activity">
    <reaction evidence="1 8">
        <text>Hydrolysis of terminal non-reducing beta-D-galactose residues in beta-D-galactosides.</text>
        <dbReference type="EC" id="3.2.1.23"/>
    </reaction>
</comment>
<dbReference type="GO" id="GO:0009341">
    <property type="term" value="C:beta-galactosidase complex"/>
    <property type="evidence" value="ECO:0007669"/>
    <property type="project" value="InterPro"/>
</dbReference>
<dbReference type="Pfam" id="PF00703">
    <property type="entry name" value="Glyco_hydro_2"/>
    <property type="match status" value="1"/>
</dbReference>
<dbReference type="SUPFAM" id="SSF49303">
    <property type="entry name" value="beta-Galactosidase/glucuronidase domain"/>
    <property type="match status" value="2"/>
</dbReference>
<dbReference type="SUPFAM" id="SSF74650">
    <property type="entry name" value="Galactose mutarotase-like"/>
    <property type="match status" value="1"/>
</dbReference>
<dbReference type="Pfam" id="PF02929">
    <property type="entry name" value="Bgal_small_N"/>
    <property type="match status" value="1"/>
</dbReference>
<dbReference type="Pfam" id="PF02836">
    <property type="entry name" value="Glyco_hydro_2_C"/>
    <property type="match status" value="1"/>
</dbReference>
<dbReference type="InterPro" id="IPR004199">
    <property type="entry name" value="B-gal_small/dom_5"/>
</dbReference>
<dbReference type="SUPFAM" id="SSF49785">
    <property type="entry name" value="Galactose-binding domain-like"/>
    <property type="match status" value="1"/>
</dbReference>
<dbReference type="GO" id="GO:0004565">
    <property type="term" value="F:beta-galactosidase activity"/>
    <property type="evidence" value="ECO:0007669"/>
    <property type="project" value="UniProtKB-EC"/>
</dbReference>
<protein>
    <recommendedName>
        <fullName evidence="4 8">Beta-galactosidase</fullName>
        <ecNumber evidence="3 8">3.2.1.23</ecNumber>
    </recommendedName>
    <alternativeName>
        <fullName evidence="7 8">Lactase</fullName>
    </alternativeName>
</protein>
<evidence type="ECO:0000256" key="1">
    <source>
        <dbReference type="ARBA" id="ARBA00001412"/>
    </source>
</evidence>
<dbReference type="PROSITE" id="PS00608">
    <property type="entry name" value="GLYCOSYL_HYDROL_F2_2"/>
    <property type="match status" value="1"/>
</dbReference>
<dbReference type="InterPro" id="IPR006102">
    <property type="entry name" value="Ig-like_GH2"/>
</dbReference>
<evidence type="ECO:0000256" key="3">
    <source>
        <dbReference type="ARBA" id="ARBA00012756"/>
    </source>
</evidence>
<evidence type="ECO:0000256" key="2">
    <source>
        <dbReference type="ARBA" id="ARBA00007401"/>
    </source>
</evidence>
<dbReference type="SUPFAM" id="SSF51445">
    <property type="entry name" value="(Trans)glycosidases"/>
    <property type="match status" value="1"/>
</dbReference>
<evidence type="ECO:0000256" key="6">
    <source>
        <dbReference type="ARBA" id="ARBA00023295"/>
    </source>
</evidence>
<dbReference type="Pfam" id="PF02837">
    <property type="entry name" value="Glyco_hydro_2_N"/>
    <property type="match status" value="1"/>
</dbReference>
<dbReference type="EMBL" id="JACGXP010000002">
    <property type="protein sequence ID" value="MBA8990506.1"/>
    <property type="molecule type" value="Genomic_DNA"/>
</dbReference>
<dbReference type="InterPro" id="IPR050347">
    <property type="entry name" value="Bact_Beta-galactosidase"/>
</dbReference>
<reference evidence="10 11" key="1">
    <citation type="submission" date="2020-07" db="EMBL/GenBank/DDBJ databases">
        <title>Above-ground endophytic microbial communities from plants in different locations in the United States.</title>
        <authorList>
            <person name="Frank C."/>
        </authorList>
    </citation>
    <scope>NUCLEOTIDE SEQUENCE [LARGE SCALE GENOMIC DNA]</scope>
    <source>
        <strain evidence="10 11">WPL5_2</strain>
    </source>
</reference>
<dbReference type="InterPro" id="IPR017853">
    <property type="entry name" value="GH"/>
</dbReference>
<dbReference type="InterPro" id="IPR006103">
    <property type="entry name" value="Glyco_hydro_2_cat"/>
</dbReference>
<gene>
    <name evidence="10" type="ORF">FHW23_001752</name>
</gene>
<keyword evidence="6 8" id="KW-0326">Glycosidase</keyword>